<reference evidence="1 2" key="1">
    <citation type="submission" date="2018-11" db="EMBL/GenBank/DDBJ databases">
        <authorList>
            <consortium name="Pathogen Informatics"/>
        </authorList>
    </citation>
    <scope>NUCLEOTIDE SEQUENCE [LARGE SCALE GENOMIC DNA]</scope>
</reference>
<accession>A0A3P6U9A5</accession>
<evidence type="ECO:0000313" key="2">
    <source>
        <dbReference type="Proteomes" id="UP000271098"/>
    </source>
</evidence>
<name>A0A3P6U9A5_9BILA</name>
<dbReference type="AlphaFoldDB" id="A0A3P6U9A5"/>
<dbReference type="EMBL" id="UYRT01032334">
    <property type="protein sequence ID" value="VDK74844.1"/>
    <property type="molecule type" value="Genomic_DNA"/>
</dbReference>
<gene>
    <name evidence="1" type="ORF">GPUH_LOCUS9618</name>
</gene>
<dbReference type="Proteomes" id="UP000271098">
    <property type="component" value="Unassembled WGS sequence"/>
</dbReference>
<keyword evidence="2" id="KW-1185">Reference proteome</keyword>
<protein>
    <submittedName>
        <fullName evidence="1">Uncharacterized protein</fullName>
    </submittedName>
</protein>
<evidence type="ECO:0000313" key="1">
    <source>
        <dbReference type="EMBL" id="VDK74844.1"/>
    </source>
</evidence>
<sequence>MIGVKHDFVPYYLNALKKHSFSTVEEIEEAIRSVNENVANAEANSKDS</sequence>
<organism evidence="1 2">
    <name type="scientific">Gongylonema pulchrum</name>
    <dbReference type="NCBI Taxonomy" id="637853"/>
    <lineage>
        <taxon>Eukaryota</taxon>
        <taxon>Metazoa</taxon>
        <taxon>Ecdysozoa</taxon>
        <taxon>Nematoda</taxon>
        <taxon>Chromadorea</taxon>
        <taxon>Rhabditida</taxon>
        <taxon>Spirurina</taxon>
        <taxon>Spiruromorpha</taxon>
        <taxon>Spiruroidea</taxon>
        <taxon>Gongylonematidae</taxon>
        <taxon>Gongylonema</taxon>
    </lineage>
</organism>
<proteinExistence type="predicted"/>